<protein>
    <recommendedName>
        <fullName evidence="3">Ribbon-helix-helix protein CopG domain-containing protein</fullName>
    </recommendedName>
</protein>
<dbReference type="Proteomes" id="UP000033860">
    <property type="component" value="Unassembled WGS sequence"/>
</dbReference>
<evidence type="ECO:0008006" key="3">
    <source>
        <dbReference type="Google" id="ProtNLM"/>
    </source>
</evidence>
<sequence length="82" mass="9632">MYNSNMIRTQIYIPDELHQDAKNMARRQEQSLARLLRRLIAKGLKEEKRKLKPKSLASLARLKITTGPKDLSKNMDKYLYAE</sequence>
<name>A0A0G1RXZ7_9BACT</name>
<dbReference type="InterPro" id="IPR010985">
    <property type="entry name" value="Ribbon_hlx_hlx"/>
</dbReference>
<reference evidence="1 2" key="1">
    <citation type="journal article" date="2015" name="Nature">
        <title>rRNA introns, odd ribosomes, and small enigmatic genomes across a large radiation of phyla.</title>
        <authorList>
            <person name="Brown C.T."/>
            <person name="Hug L.A."/>
            <person name="Thomas B.C."/>
            <person name="Sharon I."/>
            <person name="Castelle C.J."/>
            <person name="Singh A."/>
            <person name="Wilkins M.J."/>
            <person name="Williams K.H."/>
            <person name="Banfield J.F."/>
        </authorList>
    </citation>
    <scope>NUCLEOTIDE SEQUENCE [LARGE SCALE GENOMIC DNA]</scope>
</reference>
<evidence type="ECO:0000313" key="1">
    <source>
        <dbReference type="EMBL" id="KKU61987.1"/>
    </source>
</evidence>
<proteinExistence type="predicted"/>
<comment type="caution">
    <text evidence="1">The sequence shown here is derived from an EMBL/GenBank/DDBJ whole genome shotgun (WGS) entry which is preliminary data.</text>
</comment>
<dbReference type="AlphaFoldDB" id="A0A0G1RXZ7"/>
<evidence type="ECO:0000313" key="2">
    <source>
        <dbReference type="Proteomes" id="UP000033860"/>
    </source>
</evidence>
<dbReference type="GO" id="GO:0006355">
    <property type="term" value="P:regulation of DNA-templated transcription"/>
    <property type="evidence" value="ECO:0007669"/>
    <property type="project" value="InterPro"/>
</dbReference>
<dbReference type="SUPFAM" id="SSF47598">
    <property type="entry name" value="Ribbon-helix-helix"/>
    <property type="match status" value="1"/>
</dbReference>
<dbReference type="EMBL" id="LCNT01000001">
    <property type="protein sequence ID" value="KKU61987.1"/>
    <property type="molecule type" value="Genomic_DNA"/>
</dbReference>
<gene>
    <name evidence="1" type="ORF">UX85_C0001G0201</name>
</gene>
<accession>A0A0G1RXZ7</accession>
<organism evidence="1 2">
    <name type="scientific">Candidatus Beckwithbacteria bacterium GW2011_GWB1_47_15</name>
    <dbReference type="NCBI Taxonomy" id="1618371"/>
    <lineage>
        <taxon>Bacteria</taxon>
        <taxon>Candidatus Beckwithiibacteriota</taxon>
    </lineage>
</organism>